<organism evidence="1 2">
    <name type="scientific">Symbiodinium natans</name>
    <dbReference type="NCBI Taxonomy" id="878477"/>
    <lineage>
        <taxon>Eukaryota</taxon>
        <taxon>Sar</taxon>
        <taxon>Alveolata</taxon>
        <taxon>Dinophyceae</taxon>
        <taxon>Suessiales</taxon>
        <taxon>Symbiodiniaceae</taxon>
        <taxon>Symbiodinium</taxon>
    </lineage>
</organism>
<dbReference type="AlphaFoldDB" id="A0A812V2M4"/>
<gene>
    <name evidence="1" type="ORF">SNAT2548_LOCUS34728</name>
</gene>
<accession>A0A812V2M4</accession>
<proteinExistence type="predicted"/>
<comment type="caution">
    <text evidence="1">The sequence shown here is derived from an EMBL/GenBank/DDBJ whole genome shotgun (WGS) entry which is preliminary data.</text>
</comment>
<sequence length="257" mass="27938">MLQTRAGTDSLTAMLRAAVELDPETSVISFDERVYYVVTTSARLEHLLQVVPQEFQNARLQRGRWASLPPEQRGSVALGVPAAQAESRFVAAFCKRLRGCLTSNAPTELTICHRDSSCVVSAKTGYLDCHQMSREPWRAPAKSAIRDLQADLGPDEQAMAYLDDAYISAPPHRVTQLYHRLEAHSTAACQLRLNPAKTRVWNSGGAYPEGVQSLAPDSEVWVGDRALASNQCGIVALGIPLGTPEFVAAHLVALSSV</sequence>
<reference evidence="1" key="1">
    <citation type="submission" date="2021-02" db="EMBL/GenBank/DDBJ databases">
        <authorList>
            <person name="Dougan E. K."/>
            <person name="Rhodes N."/>
            <person name="Thang M."/>
            <person name="Chan C."/>
        </authorList>
    </citation>
    <scope>NUCLEOTIDE SEQUENCE</scope>
</reference>
<dbReference type="EMBL" id="CAJNDS010002826">
    <property type="protein sequence ID" value="CAE7610960.1"/>
    <property type="molecule type" value="Genomic_DNA"/>
</dbReference>
<protein>
    <submittedName>
        <fullName evidence="1">Uncharacterized protein</fullName>
    </submittedName>
</protein>
<keyword evidence="2" id="KW-1185">Reference proteome</keyword>
<name>A0A812V2M4_9DINO</name>
<dbReference type="Proteomes" id="UP000604046">
    <property type="component" value="Unassembled WGS sequence"/>
</dbReference>
<evidence type="ECO:0000313" key="2">
    <source>
        <dbReference type="Proteomes" id="UP000604046"/>
    </source>
</evidence>
<evidence type="ECO:0000313" key="1">
    <source>
        <dbReference type="EMBL" id="CAE7610960.1"/>
    </source>
</evidence>
<dbReference type="OrthoDB" id="4927418at2759"/>